<dbReference type="RefSeq" id="WP_289829394.1">
    <property type="nucleotide sequence ID" value="NZ_JAUEDK010000010.1"/>
</dbReference>
<dbReference type="NCBIfam" id="TIGR01175">
    <property type="entry name" value="pilM"/>
    <property type="match status" value="1"/>
</dbReference>
<dbReference type="Gene3D" id="3.30.420.40">
    <property type="match status" value="2"/>
</dbReference>
<dbReference type="InterPro" id="IPR005883">
    <property type="entry name" value="PilM"/>
</dbReference>
<comment type="similarity">
    <text evidence="1">Belongs to the heat shock protein 70 family.</text>
</comment>
<dbReference type="InterPro" id="IPR003494">
    <property type="entry name" value="SHS2_FtsA"/>
</dbReference>
<name>A0ABT7XM22_9NEIS</name>
<dbReference type="Proteomes" id="UP001168540">
    <property type="component" value="Unassembled WGS sequence"/>
</dbReference>
<dbReference type="InterPro" id="IPR043129">
    <property type="entry name" value="ATPase_NBD"/>
</dbReference>
<reference evidence="3" key="1">
    <citation type="submission" date="2023-06" db="EMBL/GenBank/DDBJ databases">
        <authorList>
            <person name="Zhang S."/>
        </authorList>
    </citation>
    <scope>NUCLEOTIDE SEQUENCE</scope>
    <source>
        <strain evidence="3">SG2303</strain>
    </source>
</reference>
<comment type="caution">
    <text evidence="3">The sequence shown here is derived from an EMBL/GenBank/DDBJ whole genome shotgun (WGS) entry which is preliminary data.</text>
</comment>
<feature type="domain" description="SHS2" evidence="2">
    <location>
        <begin position="26"/>
        <end position="192"/>
    </location>
</feature>
<proteinExistence type="inferred from homology"/>
<dbReference type="InterPro" id="IPR050696">
    <property type="entry name" value="FtsA/MreB"/>
</dbReference>
<dbReference type="Pfam" id="PF11104">
    <property type="entry name" value="PilM_2"/>
    <property type="match status" value="2"/>
</dbReference>
<evidence type="ECO:0000256" key="1">
    <source>
        <dbReference type="ARBA" id="ARBA00007381"/>
    </source>
</evidence>
<dbReference type="PIRSF" id="PIRSF019169">
    <property type="entry name" value="PilM"/>
    <property type="match status" value="1"/>
</dbReference>
<protein>
    <submittedName>
        <fullName evidence="3">Type IV pilus assembly protein PilM</fullName>
    </submittedName>
</protein>
<dbReference type="CDD" id="cd24049">
    <property type="entry name" value="ASKHA_NBD_PilM"/>
    <property type="match status" value="1"/>
</dbReference>
<dbReference type="InterPro" id="IPR018181">
    <property type="entry name" value="Heat_shock_70_CS"/>
</dbReference>
<dbReference type="SUPFAM" id="SSF53067">
    <property type="entry name" value="Actin-like ATPase domain"/>
    <property type="match status" value="2"/>
</dbReference>
<dbReference type="SMART" id="SM00842">
    <property type="entry name" value="FtsA"/>
    <property type="match status" value="1"/>
</dbReference>
<gene>
    <name evidence="3" type="primary">pilM</name>
    <name evidence="3" type="ORF">QU481_07900</name>
</gene>
<dbReference type="EMBL" id="JAUEDK010000010">
    <property type="protein sequence ID" value="MDN0074815.1"/>
    <property type="molecule type" value="Genomic_DNA"/>
</dbReference>
<evidence type="ECO:0000313" key="4">
    <source>
        <dbReference type="Proteomes" id="UP001168540"/>
    </source>
</evidence>
<dbReference type="PROSITE" id="PS01036">
    <property type="entry name" value="HSP70_3"/>
    <property type="match status" value="1"/>
</dbReference>
<keyword evidence="4" id="KW-1185">Reference proteome</keyword>
<evidence type="ECO:0000259" key="2">
    <source>
        <dbReference type="SMART" id="SM00842"/>
    </source>
</evidence>
<dbReference type="PANTHER" id="PTHR32432">
    <property type="entry name" value="CELL DIVISION PROTEIN FTSA-RELATED"/>
    <property type="match status" value="1"/>
</dbReference>
<accession>A0ABT7XM22</accession>
<dbReference type="Gene3D" id="3.30.1490.300">
    <property type="match status" value="1"/>
</dbReference>
<sequence length="366" mass="39492">MLRGKISRLTDWLSQLATLSPISGPLLGLDLGCSAIKLVELTPHNQMPKLERYLIESLPSGIIVDGNLVDLEQAAHRVRSAWERLGTTTRDVAIALPTTQSIHKTLRLPASSHDQLVALVHAAAERLIPFPLDEVNLDFQVLGPSPGQTEETDVLVCAARRERVEERVALAELAGLRPRIVDVEAFATIRLFDGLRLLPAGQGHAQTVALFDLSGHKLRCHVVRDGVPLYFREQALGGIPQPGLSDQPDGLDWTAPEPSEHLPALPAWPQSPADTLAQEVARALQLFASTVSSQHYHEVDAILLSGGTSRLPGLAAAVTEVTRLNAQLANPFAAMPVAPTLQPRRLHDDAPVLLTASGLALRGMAR</sequence>
<dbReference type="PANTHER" id="PTHR32432:SF3">
    <property type="entry name" value="ETHANOLAMINE UTILIZATION PROTEIN EUTJ"/>
    <property type="match status" value="1"/>
</dbReference>
<organism evidence="3 4">
    <name type="scientific">Crenobacter oryzisoli</name>
    <dbReference type="NCBI Taxonomy" id="3056844"/>
    <lineage>
        <taxon>Bacteria</taxon>
        <taxon>Pseudomonadati</taxon>
        <taxon>Pseudomonadota</taxon>
        <taxon>Betaproteobacteria</taxon>
        <taxon>Neisseriales</taxon>
        <taxon>Neisseriaceae</taxon>
        <taxon>Crenobacter</taxon>
    </lineage>
</organism>
<evidence type="ECO:0000313" key="3">
    <source>
        <dbReference type="EMBL" id="MDN0074815.1"/>
    </source>
</evidence>